<feature type="binding site" evidence="7">
    <location>
        <position position="20"/>
    </location>
    <ligand>
        <name>phosphoenolpyruvate</name>
        <dbReference type="ChEBI" id="CHEBI:58702"/>
    </ligand>
</feature>
<comment type="subcellular location">
    <subcellularLocation>
        <location evidence="7">Cytoplasm</location>
    </subcellularLocation>
</comment>
<keyword evidence="3 7" id="KW-0028">Amino-acid biosynthesis</keyword>
<feature type="binding site" evidence="7">
    <location>
        <position position="25"/>
    </location>
    <ligand>
        <name>3-phosphoshikimate</name>
        <dbReference type="ChEBI" id="CHEBI:145989"/>
    </ligand>
</feature>
<feature type="binding site" evidence="7">
    <location>
        <position position="331"/>
    </location>
    <ligand>
        <name>phosphoenolpyruvate</name>
        <dbReference type="ChEBI" id="CHEBI:58702"/>
    </ligand>
</feature>
<protein>
    <recommendedName>
        <fullName evidence="7">3-phosphoshikimate 1-carboxyvinyltransferase</fullName>
        <ecNumber evidence="7">2.5.1.19</ecNumber>
    </recommendedName>
    <alternativeName>
        <fullName evidence="7">5-enolpyruvylshikimate-3-phosphate synthase</fullName>
        <shortName evidence="7">EPSP synthase</shortName>
        <shortName evidence="7">EPSPS</shortName>
    </alternativeName>
</protein>
<evidence type="ECO:0000256" key="5">
    <source>
        <dbReference type="ARBA" id="ARBA00023141"/>
    </source>
</evidence>
<keyword evidence="5 7" id="KW-0057">Aromatic amino acid biosynthesis</keyword>
<dbReference type="Gene3D" id="3.65.10.10">
    <property type="entry name" value="Enolpyruvate transferase domain"/>
    <property type="match status" value="2"/>
</dbReference>
<dbReference type="PROSITE" id="PS00885">
    <property type="entry name" value="EPSP_SYNTHASE_2"/>
    <property type="match status" value="1"/>
</dbReference>
<dbReference type="HAMAP" id="MF_00210">
    <property type="entry name" value="EPSP_synth"/>
    <property type="match status" value="1"/>
</dbReference>
<accession>A0AA37BQL0</accession>
<comment type="caution">
    <text evidence="9">The sequence shown here is derived from an EMBL/GenBank/DDBJ whole genome shotgun (WGS) entry which is preliminary data.</text>
</comment>
<keyword evidence="10" id="KW-1185">Reference proteome</keyword>
<organism evidence="9 10">
    <name type="scientific">Thermogymnomonas acidicola</name>
    <dbReference type="NCBI Taxonomy" id="399579"/>
    <lineage>
        <taxon>Archaea</taxon>
        <taxon>Methanobacteriati</taxon>
        <taxon>Thermoplasmatota</taxon>
        <taxon>Thermoplasmata</taxon>
        <taxon>Thermoplasmatales</taxon>
        <taxon>Thermogymnomonas</taxon>
    </lineage>
</organism>
<dbReference type="AlphaFoldDB" id="A0AA37BQL0"/>
<sequence>MILSFSSPRLSGSLVAPSSKSYSQRAILLSSAIGGETLVTPVSGCDDEIVSEGVARAAGSSIREEGSGVRITPDFRCPGSVYVGESGTTYRLAMGLLAAMGCTVDFNGEPSLSRRPIGWLLEALSRCGVSFSPKGDGFLRMDASRVLPSPVDAAAMESSQFVSSMMLFYALSGQRGTVIRFLERPPSMEYVEVTAEVLRSFGMRVGVTGKGVEMHGDVRSPGTFHVEGDYSSVSFIVSATSLLDGSEVRVSGLNRQSVQPDSALVRWLERNGLAVWDRDVLVVSGGSTGGIEVDADRTPDLAPVAAAIGISTVEGARILNYGRLRYKESDRVASILDMARRFGARVDVSDGCISIRRGEKPGRVACDSRDHRIIMAYTVAAMALSCDLEIREPGHVAKSYPSFFGDLRALLGNGLRTIL</sequence>
<keyword evidence="7" id="KW-0963">Cytoplasm</keyword>
<dbReference type="PANTHER" id="PTHR21090:SF5">
    <property type="entry name" value="PENTAFUNCTIONAL AROM POLYPEPTIDE"/>
    <property type="match status" value="1"/>
</dbReference>
<comment type="similarity">
    <text evidence="2 7">Belongs to the EPSP synthase family.</text>
</comment>
<evidence type="ECO:0000313" key="10">
    <source>
        <dbReference type="Proteomes" id="UP000632195"/>
    </source>
</evidence>
<dbReference type="InterPro" id="IPR036968">
    <property type="entry name" value="Enolpyruvate_Tfrase_sf"/>
</dbReference>
<dbReference type="RefSeq" id="WP_188680170.1">
    <property type="nucleotide sequence ID" value="NZ_BMNY01000001.1"/>
</dbReference>
<dbReference type="GO" id="GO:0009423">
    <property type="term" value="P:chorismate biosynthetic process"/>
    <property type="evidence" value="ECO:0007669"/>
    <property type="project" value="UniProtKB-UniRule"/>
</dbReference>
<comment type="pathway">
    <text evidence="1">Metabolic intermediate biosynthesis; chorismate biosynthesis; chorismate from D-erythrose 4-phosphate and phosphoenolpyruvate: step 6/7.</text>
</comment>
<dbReference type="GO" id="GO:0003866">
    <property type="term" value="F:3-phosphoshikimate 1-carboxyvinyltransferase activity"/>
    <property type="evidence" value="ECO:0007669"/>
    <property type="project" value="UniProtKB-UniRule"/>
</dbReference>
<feature type="binding site" evidence="7">
    <location>
        <position position="20"/>
    </location>
    <ligand>
        <name>3-phosphoshikimate</name>
        <dbReference type="ChEBI" id="CHEBI:145989"/>
    </ligand>
</feature>
<keyword evidence="4 7" id="KW-0808">Transferase</keyword>
<reference evidence="9" key="1">
    <citation type="journal article" date="2014" name="Int. J. Syst. Evol. Microbiol.">
        <title>Complete genome sequence of Corynebacterium casei LMG S-19264T (=DSM 44701T), isolated from a smear-ripened cheese.</title>
        <authorList>
            <consortium name="US DOE Joint Genome Institute (JGI-PGF)"/>
            <person name="Walter F."/>
            <person name="Albersmeier A."/>
            <person name="Kalinowski J."/>
            <person name="Ruckert C."/>
        </authorList>
    </citation>
    <scope>NUCLEOTIDE SEQUENCE</scope>
    <source>
        <strain evidence="9">JCM 13583</strain>
    </source>
</reference>
<feature type="binding site" evidence="7">
    <location>
        <position position="372"/>
    </location>
    <ligand>
        <name>phosphoenolpyruvate</name>
        <dbReference type="ChEBI" id="CHEBI:58702"/>
    </ligand>
</feature>
<dbReference type="InterPro" id="IPR013792">
    <property type="entry name" value="RNA3'P_cycl/enolpyr_Trfase_a/b"/>
</dbReference>
<evidence type="ECO:0000256" key="3">
    <source>
        <dbReference type="ARBA" id="ARBA00022605"/>
    </source>
</evidence>
<feature type="binding site" evidence="7">
    <location>
        <position position="87"/>
    </location>
    <ligand>
        <name>phosphoenolpyruvate</name>
        <dbReference type="ChEBI" id="CHEBI:58702"/>
    </ligand>
</feature>
<feature type="binding site" evidence="7">
    <location>
        <position position="158"/>
    </location>
    <ligand>
        <name>3-phosphoshikimate</name>
        <dbReference type="ChEBI" id="CHEBI:145989"/>
    </ligand>
</feature>
<comment type="caution">
    <text evidence="7">Lacks conserved residue(s) required for the propagation of feature annotation.</text>
</comment>
<comment type="subunit">
    <text evidence="7">Monomer.</text>
</comment>
<comment type="function">
    <text evidence="7">Catalyzes the transfer of the enolpyruvyl moiety of phosphoenolpyruvate (PEP) to the 5-hydroxyl of shikimate-3-phosphate (S3P) to produce enolpyruvyl shikimate-3-phosphate and inorganic phosphate.</text>
</comment>
<feature type="binding site" evidence="7">
    <location>
        <position position="300"/>
    </location>
    <ligand>
        <name>3-phosphoshikimate</name>
        <dbReference type="ChEBI" id="CHEBI:145989"/>
    </ligand>
</feature>
<name>A0AA37BQL0_9ARCH</name>
<feature type="active site" description="Proton acceptor" evidence="7">
    <location>
        <position position="300"/>
    </location>
</feature>
<feature type="binding site" evidence="7">
    <location>
        <position position="160"/>
    </location>
    <ligand>
        <name>phosphoenolpyruvate</name>
        <dbReference type="ChEBI" id="CHEBI:58702"/>
    </ligand>
</feature>
<evidence type="ECO:0000256" key="7">
    <source>
        <dbReference type="HAMAP-Rule" id="MF_00210"/>
    </source>
</evidence>
<evidence type="ECO:0000256" key="6">
    <source>
        <dbReference type="ARBA" id="ARBA00044633"/>
    </source>
</evidence>
<feature type="binding site" evidence="7">
    <location>
        <position position="398"/>
    </location>
    <ligand>
        <name>phosphoenolpyruvate</name>
        <dbReference type="ChEBI" id="CHEBI:58702"/>
    </ligand>
</feature>
<dbReference type="InterPro" id="IPR001986">
    <property type="entry name" value="Enolpyruvate_Tfrase_dom"/>
</dbReference>
<dbReference type="PIRSF" id="PIRSF000505">
    <property type="entry name" value="EPSPS"/>
    <property type="match status" value="1"/>
</dbReference>
<comment type="catalytic activity">
    <reaction evidence="6">
        <text>3-phosphoshikimate + phosphoenolpyruvate = 5-O-(1-carboxyvinyl)-3-phosphoshikimate + phosphate</text>
        <dbReference type="Rhea" id="RHEA:21256"/>
        <dbReference type="ChEBI" id="CHEBI:43474"/>
        <dbReference type="ChEBI" id="CHEBI:57701"/>
        <dbReference type="ChEBI" id="CHEBI:58702"/>
        <dbReference type="ChEBI" id="CHEBI:145989"/>
        <dbReference type="EC" id="2.5.1.19"/>
    </reaction>
    <physiologicalReaction direction="left-to-right" evidence="6">
        <dbReference type="Rhea" id="RHEA:21257"/>
    </physiologicalReaction>
</comment>
<evidence type="ECO:0000313" key="9">
    <source>
        <dbReference type="EMBL" id="GGM70682.1"/>
    </source>
</evidence>
<dbReference type="InterPro" id="IPR023193">
    <property type="entry name" value="EPSP_synthase_CS"/>
</dbReference>
<dbReference type="GO" id="GO:0009073">
    <property type="term" value="P:aromatic amino acid family biosynthetic process"/>
    <property type="evidence" value="ECO:0007669"/>
    <property type="project" value="UniProtKB-KW"/>
</dbReference>
<dbReference type="Pfam" id="PF00275">
    <property type="entry name" value="EPSP_synthase"/>
    <property type="match status" value="1"/>
</dbReference>
<gene>
    <name evidence="7" type="primary">aroA</name>
    <name evidence="9" type="ORF">GCM10007108_05900</name>
</gene>
<evidence type="ECO:0000256" key="1">
    <source>
        <dbReference type="ARBA" id="ARBA00004811"/>
    </source>
</evidence>
<feature type="binding site" evidence="7">
    <location>
        <position position="187"/>
    </location>
    <ligand>
        <name>3-phosphoshikimate</name>
        <dbReference type="ChEBI" id="CHEBI:145989"/>
    </ligand>
</feature>
<evidence type="ECO:0000256" key="4">
    <source>
        <dbReference type="ARBA" id="ARBA00022679"/>
    </source>
</evidence>
<dbReference type="EC" id="2.5.1.19" evidence="7"/>
<feature type="binding site" evidence="7">
    <location>
        <position position="159"/>
    </location>
    <ligand>
        <name>3-phosphoshikimate</name>
        <dbReference type="ChEBI" id="CHEBI:145989"/>
    </ligand>
</feature>
<feature type="binding site" evidence="7">
    <location>
        <position position="115"/>
    </location>
    <ligand>
        <name>phosphoenolpyruvate</name>
        <dbReference type="ChEBI" id="CHEBI:58702"/>
    </ligand>
</feature>
<evidence type="ECO:0000256" key="2">
    <source>
        <dbReference type="ARBA" id="ARBA00009948"/>
    </source>
</evidence>
<dbReference type="GO" id="GO:0008652">
    <property type="term" value="P:amino acid biosynthetic process"/>
    <property type="evidence" value="ECO:0007669"/>
    <property type="project" value="UniProtKB-KW"/>
</dbReference>
<dbReference type="PANTHER" id="PTHR21090">
    <property type="entry name" value="AROM/DEHYDROQUINATE SYNTHASE"/>
    <property type="match status" value="1"/>
</dbReference>
<dbReference type="Proteomes" id="UP000632195">
    <property type="component" value="Unassembled WGS sequence"/>
</dbReference>
<feature type="binding site" evidence="7">
    <location>
        <position position="160"/>
    </location>
    <ligand>
        <name>3-phosphoshikimate</name>
        <dbReference type="ChEBI" id="CHEBI:145989"/>
    </ligand>
</feature>
<dbReference type="EMBL" id="BMNY01000001">
    <property type="protein sequence ID" value="GGM70682.1"/>
    <property type="molecule type" value="Genomic_DNA"/>
</dbReference>
<proteinExistence type="inferred from homology"/>
<feature type="binding site" evidence="7">
    <location>
        <position position="21"/>
    </location>
    <ligand>
        <name>3-phosphoshikimate</name>
        <dbReference type="ChEBI" id="CHEBI:145989"/>
    </ligand>
</feature>
<evidence type="ECO:0000259" key="8">
    <source>
        <dbReference type="Pfam" id="PF00275"/>
    </source>
</evidence>
<dbReference type="SUPFAM" id="SSF55205">
    <property type="entry name" value="EPT/RTPC-like"/>
    <property type="match status" value="1"/>
</dbReference>
<reference evidence="9" key="2">
    <citation type="submission" date="2022-09" db="EMBL/GenBank/DDBJ databases">
        <authorList>
            <person name="Sun Q."/>
            <person name="Ohkuma M."/>
        </authorList>
    </citation>
    <scope>NUCLEOTIDE SEQUENCE</scope>
    <source>
        <strain evidence="9">JCM 13583</strain>
    </source>
</reference>
<dbReference type="GO" id="GO:0005737">
    <property type="term" value="C:cytoplasm"/>
    <property type="evidence" value="ECO:0007669"/>
    <property type="project" value="UniProtKB-SubCell"/>
</dbReference>
<dbReference type="InterPro" id="IPR006264">
    <property type="entry name" value="EPSP_synthase"/>
</dbReference>
<feature type="binding site" evidence="7">
    <location>
        <position position="327"/>
    </location>
    <ligand>
        <name>3-phosphoshikimate</name>
        <dbReference type="ChEBI" id="CHEBI:145989"/>
    </ligand>
</feature>
<feature type="domain" description="Enolpyruvate transferase" evidence="8">
    <location>
        <begin position="9"/>
        <end position="407"/>
    </location>
</feature>